<dbReference type="HOGENOM" id="CLU_009301_10_0_7"/>
<dbReference type="Gene3D" id="1.20.120.140">
    <property type="entry name" value="Signal recognition particle SRP54, nucleotide-binding domain"/>
    <property type="match status" value="1"/>
</dbReference>
<feature type="binding site" evidence="10">
    <location>
        <begin position="676"/>
        <end position="683"/>
    </location>
    <ligand>
        <name>GTP</name>
        <dbReference type="ChEBI" id="CHEBI:37565"/>
    </ligand>
</feature>
<evidence type="ECO:0000313" key="14">
    <source>
        <dbReference type="Proteomes" id="UP000003676"/>
    </source>
</evidence>
<dbReference type="GO" id="GO:0005737">
    <property type="term" value="C:cytoplasm"/>
    <property type="evidence" value="ECO:0007669"/>
    <property type="project" value="UniProtKB-SubCell"/>
</dbReference>
<comment type="subcellular location">
    <subcellularLocation>
        <location evidence="10">Cell membrane</location>
        <topology evidence="10">Peripheral membrane protein</topology>
        <orientation evidence="10">Cytoplasmic side</orientation>
    </subcellularLocation>
    <subcellularLocation>
        <location evidence="10">Cytoplasm</location>
    </subcellularLocation>
</comment>
<feature type="compositionally biased region" description="Acidic residues" evidence="11">
    <location>
        <begin position="154"/>
        <end position="180"/>
    </location>
</feature>
<feature type="compositionally biased region" description="Low complexity" evidence="11">
    <location>
        <begin position="182"/>
        <end position="197"/>
    </location>
</feature>
<keyword evidence="3 10" id="KW-0547">Nucleotide-binding</keyword>
<comment type="function">
    <text evidence="9">Involved in targeting and insertion of nascent membrane proteins into the cytoplasmic membrane. Acts as a receptor for the complex formed by the signal recognition particle (SRP) and the ribosome-nascent chain (RNC). Interaction with SRP-RNC leads to the transfer of the RNC complex to the Sec translocase for insertion into the membrane, the hydrolysis of GTP by both Ffh and FtsY, and the dissociation of the SRP-FtsY complex into the individual components.</text>
</comment>
<feature type="compositionally biased region" description="Acidic residues" evidence="11">
    <location>
        <begin position="311"/>
        <end position="324"/>
    </location>
</feature>
<dbReference type="PANTHER" id="PTHR43134:SF1">
    <property type="entry name" value="SIGNAL RECOGNITION PARTICLE RECEPTOR SUBUNIT ALPHA"/>
    <property type="match status" value="1"/>
</dbReference>
<dbReference type="FunFam" id="3.40.50.300:FF:000053">
    <property type="entry name" value="Signal recognition particle receptor FtsY"/>
    <property type="match status" value="1"/>
</dbReference>
<feature type="compositionally biased region" description="Basic and acidic residues" evidence="11">
    <location>
        <begin position="16"/>
        <end position="30"/>
    </location>
</feature>
<dbReference type="GO" id="GO:0006614">
    <property type="term" value="P:SRP-dependent cotranslational protein targeting to membrane"/>
    <property type="evidence" value="ECO:0007669"/>
    <property type="project" value="InterPro"/>
</dbReference>
<dbReference type="InterPro" id="IPR027417">
    <property type="entry name" value="P-loop_NTPase"/>
</dbReference>
<keyword evidence="5 10" id="KW-0342">GTP-binding</keyword>
<dbReference type="InterPro" id="IPR000897">
    <property type="entry name" value="SRP54_GTPase_dom"/>
</dbReference>
<keyword evidence="7 10" id="KW-0675">Receptor</keyword>
<name>B6WX16_9BACT</name>
<dbReference type="InterPro" id="IPR036225">
    <property type="entry name" value="SRP/SRP_N"/>
</dbReference>
<evidence type="ECO:0000256" key="4">
    <source>
        <dbReference type="ARBA" id="ARBA00022801"/>
    </source>
</evidence>
<dbReference type="SMART" id="SM00963">
    <property type="entry name" value="SRP54_N"/>
    <property type="match status" value="1"/>
</dbReference>
<comment type="subunit">
    <text evidence="10">Part of the signal recognition particle protein translocation system, which is composed of SRP and FtsY.</text>
</comment>
<dbReference type="EMBL" id="ABXU01000076">
    <property type="protein sequence ID" value="EEB32461.1"/>
    <property type="molecule type" value="Genomic_DNA"/>
</dbReference>
<accession>B6WX16</accession>
<gene>
    <name evidence="10 13" type="primary">ftsY</name>
    <name evidence="13" type="ORF">DESPIG_02641</name>
</gene>
<evidence type="ECO:0000313" key="13">
    <source>
        <dbReference type="EMBL" id="EEB32461.1"/>
    </source>
</evidence>
<protein>
    <recommendedName>
        <fullName evidence="10">Signal recognition particle receptor FtsY</fullName>
        <shortName evidence="10">SRP receptor</shortName>
        <ecNumber evidence="10">3.6.5.4</ecNumber>
    </recommendedName>
</protein>
<feature type="compositionally biased region" description="Low complexity" evidence="11">
    <location>
        <begin position="45"/>
        <end position="72"/>
    </location>
</feature>
<reference evidence="13 14" key="2">
    <citation type="submission" date="2008-10" db="EMBL/GenBank/DDBJ databases">
        <authorList>
            <person name="Fulton L."/>
            <person name="Clifton S."/>
            <person name="Fulton B."/>
            <person name="Xu J."/>
            <person name="Minx P."/>
            <person name="Pepin K.H."/>
            <person name="Johnson M."/>
            <person name="Bhonagiri V."/>
            <person name="Nash W.E."/>
            <person name="Mardis E.R."/>
            <person name="Wilson R.K."/>
        </authorList>
    </citation>
    <scope>NUCLEOTIDE SEQUENCE [LARGE SCALE GENOMIC DNA]</scope>
    <source>
        <strain evidence="13 14">ATCC 29098</strain>
    </source>
</reference>
<organism evidence="13 14">
    <name type="scientific">Desulfovibrio piger ATCC 29098</name>
    <dbReference type="NCBI Taxonomy" id="411464"/>
    <lineage>
        <taxon>Bacteria</taxon>
        <taxon>Pseudomonadati</taxon>
        <taxon>Thermodesulfobacteriota</taxon>
        <taxon>Desulfovibrionia</taxon>
        <taxon>Desulfovibrionales</taxon>
        <taxon>Desulfovibrionaceae</taxon>
        <taxon>Desulfovibrio</taxon>
    </lineage>
</organism>
<dbReference type="Gene3D" id="3.40.50.300">
    <property type="entry name" value="P-loop containing nucleotide triphosphate hydrolases"/>
    <property type="match status" value="1"/>
</dbReference>
<dbReference type="SMART" id="SM00962">
    <property type="entry name" value="SRP54"/>
    <property type="match status" value="1"/>
</dbReference>
<evidence type="ECO:0000256" key="5">
    <source>
        <dbReference type="ARBA" id="ARBA00023134"/>
    </source>
</evidence>
<keyword evidence="6 10" id="KW-0472">Membrane</keyword>
<dbReference type="GO" id="GO:0005525">
    <property type="term" value="F:GTP binding"/>
    <property type="evidence" value="ECO:0007669"/>
    <property type="project" value="UniProtKB-UniRule"/>
</dbReference>
<dbReference type="GO" id="GO:0003924">
    <property type="term" value="F:GTPase activity"/>
    <property type="evidence" value="ECO:0007669"/>
    <property type="project" value="UniProtKB-UniRule"/>
</dbReference>
<dbReference type="Proteomes" id="UP000003676">
    <property type="component" value="Unassembled WGS sequence"/>
</dbReference>
<feature type="domain" description="SRP54-type proteins GTP-binding" evidence="12">
    <location>
        <begin position="843"/>
        <end position="856"/>
    </location>
</feature>
<feature type="compositionally biased region" description="Acidic residues" evidence="11">
    <location>
        <begin position="370"/>
        <end position="395"/>
    </location>
</feature>
<evidence type="ECO:0000256" key="8">
    <source>
        <dbReference type="ARBA" id="ARBA00048027"/>
    </source>
</evidence>
<evidence type="ECO:0000256" key="2">
    <source>
        <dbReference type="ARBA" id="ARBA00022490"/>
    </source>
</evidence>
<feature type="compositionally biased region" description="Acidic residues" evidence="11">
    <location>
        <begin position="222"/>
        <end position="239"/>
    </location>
</feature>
<feature type="region of interest" description="Disordered" evidence="11">
    <location>
        <begin position="9"/>
        <end position="438"/>
    </location>
</feature>
<comment type="caution">
    <text evidence="13">The sequence shown here is derived from an EMBL/GenBank/DDBJ whole genome shotgun (WGS) entry which is preliminary data.</text>
</comment>
<dbReference type="AlphaFoldDB" id="B6WX16"/>
<dbReference type="InterPro" id="IPR004390">
    <property type="entry name" value="SR_rcpt_FtsY"/>
</dbReference>
<keyword evidence="2 10" id="KW-0963">Cytoplasm</keyword>
<comment type="catalytic activity">
    <reaction evidence="8 10">
        <text>GTP + H2O = GDP + phosphate + H(+)</text>
        <dbReference type="Rhea" id="RHEA:19669"/>
        <dbReference type="ChEBI" id="CHEBI:15377"/>
        <dbReference type="ChEBI" id="CHEBI:15378"/>
        <dbReference type="ChEBI" id="CHEBI:37565"/>
        <dbReference type="ChEBI" id="CHEBI:43474"/>
        <dbReference type="ChEBI" id="CHEBI:58189"/>
        <dbReference type="EC" id="3.6.5.4"/>
    </reaction>
</comment>
<keyword evidence="1 10" id="KW-1003">Cell membrane</keyword>
<dbReference type="FunFam" id="1.20.120.140:FF:000002">
    <property type="entry name" value="Signal recognition particle receptor FtsY"/>
    <property type="match status" value="1"/>
</dbReference>
<dbReference type="Pfam" id="PF00448">
    <property type="entry name" value="SRP54"/>
    <property type="match status" value="1"/>
</dbReference>
<evidence type="ECO:0000256" key="11">
    <source>
        <dbReference type="SAM" id="MobiDB-lite"/>
    </source>
</evidence>
<evidence type="ECO:0000256" key="7">
    <source>
        <dbReference type="ARBA" id="ARBA00023170"/>
    </source>
</evidence>
<proteinExistence type="inferred from homology"/>
<dbReference type="PROSITE" id="PS00300">
    <property type="entry name" value="SRP54"/>
    <property type="match status" value="1"/>
</dbReference>
<evidence type="ECO:0000256" key="1">
    <source>
        <dbReference type="ARBA" id="ARBA00022475"/>
    </source>
</evidence>
<dbReference type="SMART" id="SM00382">
    <property type="entry name" value="AAA"/>
    <property type="match status" value="1"/>
</dbReference>
<evidence type="ECO:0000256" key="10">
    <source>
        <dbReference type="HAMAP-Rule" id="MF_00920"/>
    </source>
</evidence>
<reference evidence="13 14" key="1">
    <citation type="submission" date="2008-10" db="EMBL/GenBank/DDBJ databases">
        <title>Draft genome sequence of Desulvovibrio piger (ATCC 29098).</title>
        <authorList>
            <person name="Sudarsanam P."/>
            <person name="Ley R."/>
            <person name="Guruge J."/>
            <person name="Turnbaugh P.J."/>
            <person name="Mahowald M."/>
            <person name="Liep D."/>
            <person name="Gordon J."/>
        </authorList>
    </citation>
    <scope>NUCLEOTIDE SEQUENCE [LARGE SCALE GENOMIC DNA]</scope>
    <source>
        <strain evidence="13 14">ATCC 29098</strain>
    </source>
</reference>
<dbReference type="Pfam" id="PF02881">
    <property type="entry name" value="SRP54_N"/>
    <property type="match status" value="1"/>
</dbReference>
<dbReference type="GO" id="GO:0005047">
    <property type="term" value="F:signal recognition particle binding"/>
    <property type="evidence" value="ECO:0007669"/>
    <property type="project" value="TreeGrafter"/>
</dbReference>
<dbReference type="InterPro" id="IPR003593">
    <property type="entry name" value="AAA+_ATPase"/>
</dbReference>
<evidence type="ECO:0000256" key="9">
    <source>
        <dbReference type="ARBA" id="ARBA00053570"/>
    </source>
</evidence>
<dbReference type="EC" id="3.6.5.4" evidence="10"/>
<feature type="compositionally biased region" description="Low complexity" evidence="11">
    <location>
        <begin position="286"/>
        <end position="310"/>
    </location>
</feature>
<dbReference type="NCBIfam" id="TIGR00064">
    <property type="entry name" value="ftsY"/>
    <property type="match status" value="1"/>
</dbReference>
<feature type="compositionally biased region" description="Basic and acidic residues" evidence="11">
    <location>
        <begin position="242"/>
        <end position="254"/>
    </location>
</feature>
<sequence length="876" mass="92688">MGFFSAVKKFFGGGTEEAKETQAAAVEKEAAVTSVAPEAPAADTESGAAEPESTPEAATVPAAEEAAAPAEDVPADEAPEAAPEADEPAEEEAGAERGGPAAEAAEESDGTEAVVMDAVPADQPAASEAPAEAGSVVEEAPVAEAEAPAAQDEPSVEPESEAAAEAEEVPAAAAEDEIPSDEVAATEAAAEPVAPEETAGDTAVEADSPEQDDVSVDTAAGVEDEAAEACEEPAEDEAAPADAKEDILSGKEETQLETEAVAAEVETVAEAAREAEEGPLSEEAAETGVADTADAAGDETAAVASAGSDDAVVEETAETGTDAVEEARDDAREEAEEKPEAAAPRRSWWQRIFGSDEDTARPEAAAQPADTEEAPSAEERETAEEDRADAVEVVEADAAHAEDMDAAGESVTQEPLTEEEEGTESAAAATPEQDEPVAEAVTDAALAATAAAAATATAERPTAPALETCGLDPALAQSMILRLREAEPRLSVWLGIVLEGVEEAGDELWKRLRFLLRSLDAPAAEVDAFVDDFRGWLERMEYVQLDEFRSELQYRLTLALDMEDEEDERSRLFLKISEGLSRTREQFSRRLDSLFSSHGELNESFWEELEELFIMADLGYEPSLELVERLRERARKENVTRVEDVRGLLMAEVDEIFRLPRRISAVNPPEVVLFIGVNGVGKTTTIAKLAHRARMQGKKVMIAAADTFRAAAIEQLQVWAERVGALFHARPAGSDPASVAYEAMDRALAEKVDILFVDTAGRLQTKVNLMEELTKIRQVLGKKHEGAPHRCILVIDATTGQNALSQAKLFKEAAGVDELILTKLDGTAKGGVAIAVAMQEKLPITYVGLGEKLEDLRPFNGADYARALLGDLDQGK</sequence>
<feature type="binding site" evidence="10">
    <location>
        <begin position="822"/>
        <end position="825"/>
    </location>
    <ligand>
        <name>GTP</name>
        <dbReference type="ChEBI" id="CHEBI:37565"/>
    </ligand>
</feature>
<evidence type="ECO:0000259" key="12">
    <source>
        <dbReference type="PROSITE" id="PS00300"/>
    </source>
</evidence>
<feature type="compositionally biased region" description="Acidic residues" evidence="11">
    <location>
        <begin position="73"/>
        <end position="93"/>
    </location>
</feature>
<comment type="similarity">
    <text evidence="10">Belongs to the GTP-binding SRP family. FtsY subfamily.</text>
</comment>
<keyword evidence="4 10" id="KW-0378">Hydrolase</keyword>
<dbReference type="SUPFAM" id="SSF52540">
    <property type="entry name" value="P-loop containing nucleoside triphosphate hydrolases"/>
    <property type="match status" value="1"/>
</dbReference>
<dbReference type="InterPro" id="IPR042101">
    <property type="entry name" value="SRP54_N_sf"/>
</dbReference>
<dbReference type="GO" id="GO:0005886">
    <property type="term" value="C:plasma membrane"/>
    <property type="evidence" value="ECO:0007669"/>
    <property type="project" value="UniProtKB-SubCell"/>
</dbReference>
<dbReference type="SUPFAM" id="SSF47364">
    <property type="entry name" value="Domain of the SRP/SRP receptor G-proteins"/>
    <property type="match status" value="1"/>
</dbReference>
<dbReference type="eggNOG" id="COG0552">
    <property type="taxonomic scope" value="Bacteria"/>
</dbReference>
<dbReference type="PANTHER" id="PTHR43134">
    <property type="entry name" value="SIGNAL RECOGNITION PARTICLE RECEPTOR SUBUNIT ALPHA"/>
    <property type="match status" value="1"/>
</dbReference>
<dbReference type="InterPro" id="IPR013822">
    <property type="entry name" value="Signal_recog_particl_SRP54_hlx"/>
</dbReference>
<feature type="compositionally biased region" description="Low complexity" evidence="11">
    <location>
        <begin position="257"/>
        <end position="270"/>
    </location>
</feature>
<feature type="compositionally biased region" description="Low complexity" evidence="11">
    <location>
        <begin position="120"/>
        <end position="153"/>
    </location>
</feature>
<dbReference type="HAMAP" id="MF_00920">
    <property type="entry name" value="FtsY"/>
    <property type="match status" value="1"/>
</dbReference>
<feature type="binding site" evidence="10">
    <location>
        <begin position="758"/>
        <end position="762"/>
    </location>
    <ligand>
        <name>GTP</name>
        <dbReference type="ChEBI" id="CHEBI:37565"/>
    </ligand>
</feature>
<evidence type="ECO:0000256" key="3">
    <source>
        <dbReference type="ARBA" id="ARBA00022741"/>
    </source>
</evidence>
<evidence type="ECO:0000256" key="6">
    <source>
        <dbReference type="ARBA" id="ARBA00023136"/>
    </source>
</evidence>